<name>A0A7S1TU80_9STRA</name>
<feature type="region of interest" description="Disordered" evidence="1">
    <location>
        <begin position="142"/>
        <end position="170"/>
    </location>
</feature>
<feature type="region of interest" description="Disordered" evidence="1">
    <location>
        <begin position="1"/>
        <end position="23"/>
    </location>
</feature>
<dbReference type="AlphaFoldDB" id="A0A7S1TU80"/>
<sequence>MTLTLTNPHPFPNPNPYPNPNPKAEVLERPELELRVAVTKLLLECASQGDTEADGAVGLCGTCASQAGDLVYGCLQEDEDNVEGWFLLGCAAQLMAPPDLQTAADAFGRAQEMLDSIREACRQMGDKFPYAEQEAAIARQRALLGDDGAGDAMDEDGGDDDEAPELVPMS</sequence>
<gene>
    <name evidence="2" type="ORF">PPAR1163_LOCUS5154</name>
</gene>
<accession>A0A7S1TU80</accession>
<proteinExistence type="predicted"/>
<feature type="compositionally biased region" description="Acidic residues" evidence="1">
    <location>
        <begin position="148"/>
        <end position="164"/>
    </location>
</feature>
<dbReference type="EMBL" id="HBGJ01008207">
    <property type="protein sequence ID" value="CAD9246802.1"/>
    <property type="molecule type" value="Transcribed_RNA"/>
</dbReference>
<organism evidence="2">
    <name type="scientific">Phaeomonas parva</name>
    <dbReference type="NCBI Taxonomy" id="124430"/>
    <lineage>
        <taxon>Eukaryota</taxon>
        <taxon>Sar</taxon>
        <taxon>Stramenopiles</taxon>
        <taxon>Ochrophyta</taxon>
        <taxon>Pinguiophyceae</taxon>
        <taxon>Pinguiochrysidales</taxon>
        <taxon>Pinguiochrysidaceae</taxon>
        <taxon>Phaeomonas</taxon>
    </lineage>
</organism>
<protein>
    <submittedName>
        <fullName evidence="2">Uncharacterized protein</fullName>
    </submittedName>
</protein>
<feature type="compositionally biased region" description="Pro residues" evidence="1">
    <location>
        <begin position="9"/>
        <end position="21"/>
    </location>
</feature>
<evidence type="ECO:0000313" key="2">
    <source>
        <dbReference type="EMBL" id="CAD9246802.1"/>
    </source>
</evidence>
<reference evidence="2" key="1">
    <citation type="submission" date="2021-01" db="EMBL/GenBank/DDBJ databases">
        <authorList>
            <person name="Corre E."/>
            <person name="Pelletier E."/>
            <person name="Niang G."/>
            <person name="Scheremetjew M."/>
            <person name="Finn R."/>
            <person name="Kale V."/>
            <person name="Holt S."/>
            <person name="Cochrane G."/>
            <person name="Meng A."/>
            <person name="Brown T."/>
            <person name="Cohen L."/>
        </authorList>
    </citation>
    <scope>NUCLEOTIDE SEQUENCE</scope>
    <source>
        <strain evidence="2">CCMP2877</strain>
    </source>
</reference>
<evidence type="ECO:0000256" key="1">
    <source>
        <dbReference type="SAM" id="MobiDB-lite"/>
    </source>
</evidence>